<proteinExistence type="predicted"/>
<organism evidence="1 2">
    <name type="scientific">Mycobacterium gordonae</name>
    <dbReference type="NCBI Taxonomy" id="1778"/>
    <lineage>
        <taxon>Bacteria</taxon>
        <taxon>Bacillati</taxon>
        <taxon>Actinomycetota</taxon>
        <taxon>Actinomycetes</taxon>
        <taxon>Mycobacteriales</taxon>
        <taxon>Mycobacteriaceae</taxon>
        <taxon>Mycobacterium</taxon>
    </lineage>
</organism>
<evidence type="ECO:0000313" key="1">
    <source>
        <dbReference type="EMBL" id="ORV73515.1"/>
    </source>
</evidence>
<accession>A0A1X1VWU1</accession>
<evidence type="ECO:0008006" key="3">
    <source>
        <dbReference type="Google" id="ProtNLM"/>
    </source>
</evidence>
<dbReference type="Proteomes" id="UP000193928">
    <property type="component" value="Unassembled WGS sequence"/>
</dbReference>
<gene>
    <name evidence="1" type="ORF">AWC08_01860</name>
</gene>
<dbReference type="EMBL" id="LQOY01000200">
    <property type="protein sequence ID" value="ORV73515.1"/>
    <property type="molecule type" value="Genomic_DNA"/>
</dbReference>
<reference evidence="1 2" key="1">
    <citation type="submission" date="2016-01" db="EMBL/GenBank/DDBJ databases">
        <title>The new phylogeny of the genus Mycobacterium.</title>
        <authorList>
            <person name="Tarcisio F."/>
            <person name="Conor M."/>
            <person name="Antonella G."/>
            <person name="Elisabetta G."/>
            <person name="Giulia F.S."/>
            <person name="Sara T."/>
            <person name="Anna F."/>
            <person name="Clotilde B."/>
            <person name="Roberto B."/>
            <person name="Veronica D.S."/>
            <person name="Fabio R."/>
            <person name="Monica P."/>
            <person name="Olivier J."/>
            <person name="Enrico T."/>
            <person name="Nicola S."/>
        </authorList>
    </citation>
    <scope>NUCLEOTIDE SEQUENCE [LARGE SCALE GENOMIC DNA]</scope>
    <source>
        <strain evidence="1 2">DSM 44160</strain>
    </source>
</reference>
<sequence length="218" mass="23892">MHTESQAARATAQAEHWRMARSPVMPMNGSVNQLRKHYWAVLANVYLPKGLQPSLQQRTVAAWLWSRRRGTIAGAAAAALHGARWIPDDVPIELVHPNARAPQGVLTRRDVLLDGEVQVISGLGVTTPERTAFDIGRRGAARSGVARLDSLARATGFKIDDVLAVIACHPGSPGLRRLETVLERMGWIIVRVVAENRPAVIMQRVREALEAAAERSRS</sequence>
<dbReference type="RefSeq" id="WP_232008061.1">
    <property type="nucleotide sequence ID" value="NZ_JACKSU010000015.1"/>
</dbReference>
<comment type="caution">
    <text evidence="1">The sequence shown here is derived from an EMBL/GenBank/DDBJ whole genome shotgun (WGS) entry which is preliminary data.</text>
</comment>
<protein>
    <recommendedName>
        <fullName evidence="3">AbiEi antitoxin C-terminal domain-containing protein</fullName>
    </recommendedName>
</protein>
<name>A0A1X1VWU1_MYCGO</name>
<evidence type="ECO:0000313" key="2">
    <source>
        <dbReference type="Proteomes" id="UP000193928"/>
    </source>
</evidence>
<dbReference type="AlphaFoldDB" id="A0A1X1VWU1"/>
<keyword evidence="2" id="KW-1185">Reference proteome</keyword>